<feature type="domain" description="Glycosyltransferase 2-like" evidence="4">
    <location>
        <begin position="9"/>
        <end position="118"/>
    </location>
</feature>
<comment type="similarity">
    <text evidence="1">Belongs to the glycosyltransferase 2 family.</text>
</comment>
<evidence type="ECO:0000256" key="1">
    <source>
        <dbReference type="ARBA" id="ARBA00006739"/>
    </source>
</evidence>
<keyword evidence="3" id="KW-0808">Transferase</keyword>
<dbReference type="PANTHER" id="PTHR43179">
    <property type="entry name" value="RHAMNOSYLTRANSFERASE WBBL"/>
    <property type="match status" value="1"/>
</dbReference>
<dbReference type="InterPro" id="IPR029044">
    <property type="entry name" value="Nucleotide-diphossugar_trans"/>
</dbReference>
<evidence type="ECO:0000256" key="3">
    <source>
        <dbReference type="ARBA" id="ARBA00022679"/>
    </source>
</evidence>
<dbReference type="Pfam" id="PF13641">
    <property type="entry name" value="Glyco_tranf_2_3"/>
    <property type="match status" value="1"/>
</dbReference>
<dbReference type="EMBL" id="JACORU010000003">
    <property type="protein sequence ID" value="MBC5764751.1"/>
    <property type="molecule type" value="Genomic_DNA"/>
</dbReference>
<dbReference type="GO" id="GO:0016757">
    <property type="term" value="F:glycosyltransferase activity"/>
    <property type="evidence" value="ECO:0007669"/>
    <property type="project" value="UniProtKB-KW"/>
</dbReference>
<evidence type="ECO:0000256" key="2">
    <source>
        <dbReference type="ARBA" id="ARBA00022676"/>
    </source>
</evidence>
<dbReference type="InterPro" id="IPR001173">
    <property type="entry name" value="Glyco_trans_2-like"/>
</dbReference>
<accession>A0A923S1X8</accession>
<evidence type="ECO:0000259" key="4">
    <source>
        <dbReference type="Pfam" id="PF00535"/>
    </source>
</evidence>
<dbReference type="Proteomes" id="UP000596827">
    <property type="component" value="Unassembled WGS sequence"/>
</dbReference>
<evidence type="ECO:0000313" key="6">
    <source>
        <dbReference type="Proteomes" id="UP000596827"/>
    </source>
</evidence>
<dbReference type="SUPFAM" id="SSF53448">
    <property type="entry name" value="Nucleotide-diphospho-sugar transferases"/>
    <property type="match status" value="1"/>
</dbReference>
<dbReference type="Gene3D" id="3.90.550.10">
    <property type="entry name" value="Spore Coat Polysaccharide Biosynthesis Protein SpsA, Chain A"/>
    <property type="match status" value="1"/>
</dbReference>
<dbReference type="RefSeq" id="WP_187081226.1">
    <property type="nucleotide sequence ID" value="NZ_JACORU010000003.1"/>
</dbReference>
<dbReference type="AlphaFoldDB" id="A0A923S1X8"/>
<organism evidence="5 6">
    <name type="scientific">Ramlibacter albus</name>
    <dbReference type="NCBI Taxonomy" id="2079448"/>
    <lineage>
        <taxon>Bacteria</taxon>
        <taxon>Pseudomonadati</taxon>
        <taxon>Pseudomonadota</taxon>
        <taxon>Betaproteobacteria</taxon>
        <taxon>Burkholderiales</taxon>
        <taxon>Comamonadaceae</taxon>
        <taxon>Ramlibacter</taxon>
    </lineage>
</organism>
<sequence length="356" mass="39534">MSSPGSVDVCIVNYRGADDVREAVRTLGEWPHGTLWIVDNSEDAAQADALASIAGAQLLVPQKNLGFGRGCNLAFERSQADFFLLLNPDARIEAADLLRLADAMRADARLAALSPRIWWNPERSFLLPAAFPQTPWVTIAQTLAPGARGLTMKSSARYLARQRAMAASHATTPVDFIAGAVLLLRRGAVQEAGGLFDPAYFMFYEDSDLSLRLRRRGWRLGVTGAADAVHEYRHKAFKGALMMQAREVYFRKQYPGFWRATGGLRRLDAFVRQVPLAEWFDVLPRPCRTLDDFNEQSGSARIEAFSPSPLTMPAIFRPGAPAAFTREEWALLEPAGYAARIAGRTRWAWFERSATE</sequence>
<name>A0A923S1X8_9BURK</name>
<keyword evidence="2" id="KW-0328">Glycosyltransferase</keyword>
<reference evidence="5" key="1">
    <citation type="submission" date="2020-08" db="EMBL/GenBank/DDBJ databases">
        <title>Ramlibacter sp. GTP1 16S ribosomal RNA gene genome sequencing and assembly.</title>
        <authorList>
            <person name="Kang M."/>
        </authorList>
    </citation>
    <scope>NUCLEOTIDE SEQUENCE</scope>
    <source>
        <strain evidence="5">GTP1</strain>
    </source>
</reference>
<proteinExistence type="inferred from homology"/>
<protein>
    <submittedName>
        <fullName evidence="5">Glycosyltransferase</fullName>
    </submittedName>
</protein>
<dbReference type="Pfam" id="PF00535">
    <property type="entry name" value="Glycos_transf_2"/>
    <property type="match status" value="1"/>
</dbReference>
<gene>
    <name evidence="5" type="ORF">H8R02_09840</name>
</gene>
<evidence type="ECO:0000313" key="5">
    <source>
        <dbReference type="EMBL" id="MBC5764751.1"/>
    </source>
</evidence>
<dbReference type="PANTHER" id="PTHR43179:SF12">
    <property type="entry name" value="GALACTOFURANOSYLTRANSFERASE GLFT2"/>
    <property type="match status" value="1"/>
</dbReference>
<comment type="caution">
    <text evidence="5">The sequence shown here is derived from an EMBL/GenBank/DDBJ whole genome shotgun (WGS) entry which is preliminary data.</text>
</comment>
<keyword evidence="6" id="KW-1185">Reference proteome</keyword>